<proteinExistence type="evidence at transcript level"/>
<gene>
    <name evidence="2" type="primary">Igf2os</name>
</gene>
<evidence type="ECO:0000313" key="1">
    <source>
        <dbReference type="EMBL" id="AMZ03355.1"/>
    </source>
</evidence>
<evidence type="ECO:0000313" key="2">
    <source>
        <dbReference type="MGI" id="MGI:1195257"/>
    </source>
</evidence>
<protein>
    <submittedName>
        <fullName evidence="1">Igf2as short transcript protein</fullName>
    </submittedName>
</protein>
<sequence>MNKGKSISYLYSSRFVVPEVPGRWIKRTGESLVPKILFRNCPDDDPLAGSILAAPSKAGGALVVVPGPSSRGDDVAAGLEGAESESEETVRGSFRACMITEPLEVASALHH</sequence>
<organism evidence="1">
    <name type="scientific">Mus musculus domesticus</name>
    <name type="common">western European house mouse</name>
    <dbReference type="NCBI Taxonomy" id="10092"/>
    <lineage>
        <taxon>Eukaryota</taxon>
        <taxon>Metazoa</taxon>
        <taxon>Chordata</taxon>
        <taxon>Craniata</taxon>
        <taxon>Vertebrata</taxon>
        <taxon>Euteleostomi</taxon>
        <taxon>Mammalia</taxon>
        <taxon>Eutheria</taxon>
        <taxon>Euarchontoglires</taxon>
        <taxon>Glires</taxon>
        <taxon>Rodentia</taxon>
        <taxon>Myomorpha</taxon>
        <taxon>Muroidea</taxon>
        <taxon>Muridae</taxon>
        <taxon>Murinae</taxon>
        <taxon>Mus</taxon>
        <taxon>Mus</taxon>
    </lineage>
</organism>
<reference evidence="1" key="1">
    <citation type="submission" date="2015-11" db="EMBL/GenBank/DDBJ databases">
        <title>Evidence for two protein coding transcripts at the Igf2as locus.</title>
        <authorList>
            <person name="Duart-Garcia C."/>
            <person name="Braunschweig M.H."/>
        </authorList>
    </citation>
    <scope>NUCLEOTIDE SEQUENCE</scope>
</reference>
<dbReference type="AGR" id="MGI:1195257"/>
<name>A0A159ZTB8_MOUSE</name>
<accession>A0A159ZTB8</accession>
<dbReference type="EMBL" id="KU177044">
    <property type="protein sequence ID" value="AMZ03355.1"/>
    <property type="molecule type" value="mRNA"/>
</dbReference>
<dbReference type="AlphaFoldDB" id="A0A159ZTB8"/>
<dbReference type="MGI" id="MGI:1195257">
    <property type="gene designation" value="Igf2os"/>
</dbReference>